<accession>W8RXN1</accession>
<protein>
    <recommendedName>
        <fullName evidence="3">Flavodoxin</fullName>
    </recommendedName>
</protein>
<dbReference type="OrthoDB" id="9806505at2"/>
<evidence type="ECO:0008006" key="3">
    <source>
        <dbReference type="Google" id="ProtNLM"/>
    </source>
</evidence>
<evidence type="ECO:0000313" key="1">
    <source>
        <dbReference type="EMBL" id="AHM02572.1"/>
    </source>
</evidence>
<gene>
    <name evidence="1" type="ORF">roselon_00113</name>
</gene>
<dbReference type="InterPro" id="IPR029039">
    <property type="entry name" value="Flavoprotein-like_sf"/>
</dbReference>
<dbReference type="KEGG" id="red:roselon_00113"/>
<keyword evidence="2" id="KW-1185">Reference proteome</keyword>
<reference evidence="1 2" key="1">
    <citation type="submission" date="2013-03" db="EMBL/GenBank/DDBJ databases">
        <authorList>
            <person name="Fiebig A."/>
            <person name="Goeker M."/>
            <person name="Klenk H.-P.P."/>
        </authorList>
    </citation>
    <scope>NUCLEOTIDE SEQUENCE [LARGE SCALE GENOMIC DNA]</scope>
    <source>
        <strain evidence="2">DSM 19469</strain>
    </source>
</reference>
<dbReference type="eggNOG" id="COG0716">
    <property type="taxonomic scope" value="Bacteria"/>
</dbReference>
<evidence type="ECO:0000313" key="2">
    <source>
        <dbReference type="Proteomes" id="UP000019593"/>
    </source>
</evidence>
<dbReference type="RefSeq" id="WP_025310512.1">
    <property type="nucleotide sequence ID" value="NZ_CP004372.1"/>
</dbReference>
<dbReference type="HOGENOM" id="CLU_1524032_0_0_5"/>
<sequence>MQARIVMYSSSGHTRALARLLAKATGAEISEVICPRYDGPFGWLRAQSDAVRGILPDISVRPAIGAADLLIVGGPIWRGCLAPPLRRLLSAPDRLPPVAGVFMTCRRLGAMACLETDLARLDGALTPAVLCLGAGDIPSASPDAAGGSRISGFLDRLAPLLKRPAVRPIIPADITL</sequence>
<dbReference type="STRING" id="1294273.roselon_00113"/>
<dbReference type="SUPFAM" id="SSF52218">
    <property type="entry name" value="Flavoproteins"/>
    <property type="match status" value="1"/>
</dbReference>
<dbReference type="Proteomes" id="UP000019593">
    <property type="component" value="Chromosome"/>
</dbReference>
<dbReference type="Gene3D" id="3.40.50.360">
    <property type="match status" value="1"/>
</dbReference>
<dbReference type="AlphaFoldDB" id="W8RXN1"/>
<name>W8RXN1_9RHOB</name>
<proteinExistence type="predicted"/>
<dbReference type="EMBL" id="CP004372">
    <property type="protein sequence ID" value="AHM02572.1"/>
    <property type="molecule type" value="Genomic_DNA"/>
</dbReference>
<organism evidence="1 2">
    <name type="scientific">Roseicyclus elongatus DSM 19469</name>
    <dbReference type="NCBI Taxonomy" id="1294273"/>
    <lineage>
        <taxon>Bacteria</taxon>
        <taxon>Pseudomonadati</taxon>
        <taxon>Pseudomonadota</taxon>
        <taxon>Alphaproteobacteria</taxon>
        <taxon>Rhodobacterales</taxon>
        <taxon>Roseobacteraceae</taxon>
        <taxon>Roseicyclus</taxon>
    </lineage>
</organism>